<dbReference type="InterPro" id="IPR040079">
    <property type="entry name" value="Glutathione_S-Trfase"/>
</dbReference>
<sequence length="240" mass="28133">MGLKLYYDLMSQPSRVLYIFLKQCKIPFEEHKVVLKKGEHFMPKYEEINPFQKVPALEHNGFKLIESVAILRYLCREFKVDDHWYPISSKNQARVDEYLEWQHNNTRLHCATYFLVKFLIPMIKGKPARPENVTKCEGHMIECLDQLENIWLKNKLFLTGDKISIADIVGACEVEQPRMAGFDPREGRPQLTAWLERVAEETNPHYDEAHKYVNQIANNYLGIPPHSLSLLQCDRKSLQT</sequence>
<dbReference type="EC" id="2.5.1.18" evidence="4"/>
<gene>
    <name evidence="11 12" type="primary">LOC107269197</name>
</gene>
<dbReference type="InterPro" id="IPR004046">
    <property type="entry name" value="GST_C"/>
</dbReference>
<evidence type="ECO:0000256" key="5">
    <source>
        <dbReference type="ARBA" id="ARBA00022490"/>
    </source>
</evidence>
<organism evidence="10 11">
    <name type="scientific">Cephus cinctus</name>
    <name type="common">Wheat stem sawfly</name>
    <dbReference type="NCBI Taxonomy" id="211228"/>
    <lineage>
        <taxon>Eukaryota</taxon>
        <taxon>Metazoa</taxon>
        <taxon>Ecdysozoa</taxon>
        <taxon>Arthropoda</taxon>
        <taxon>Hexapoda</taxon>
        <taxon>Insecta</taxon>
        <taxon>Pterygota</taxon>
        <taxon>Neoptera</taxon>
        <taxon>Endopterygota</taxon>
        <taxon>Hymenoptera</taxon>
        <taxon>Cephoidea</taxon>
        <taxon>Cephidae</taxon>
        <taxon>Cephus</taxon>
    </lineage>
</organism>
<dbReference type="KEGG" id="ccin:107269197"/>
<dbReference type="GeneID" id="107269197"/>
<dbReference type="InterPro" id="IPR051369">
    <property type="entry name" value="GST_Theta"/>
</dbReference>
<evidence type="ECO:0000256" key="6">
    <source>
        <dbReference type="ARBA" id="ARBA00022679"/>
    </source>
</evidence>
<evidence type="ECO:0000313" key="11">
    <source>
        <dbReference type="RefSeq" id="XP_015598273.2"/>
    </source>
</evidence>
<reference evidence="11 12" key="1">
    <citation type="submission" date="2025-04" db="UniProtKB">
        <authorList>
            <consortium name="RefSeq"/>
        </authorList>
    </citation>
    <scope>IDENTIFICATION</scope>
</reference>
<proteinExistence type="inferred from homology"/>
<dbReference type="RefSeq" id="XP_015598273.2">
    <property type="nucleotide sequence ID" value="XM_015742787.2"/>
</dbReference>
<dbReference type="RefSeq" id="XP_015598275.2">
    <property type="nucleotide sequence ID" value="XM_015742789.2"/>
</dbReference>
<dbReference type="Gene3D" id="3.40.30.10">
    <property type="entry name" value="Glutaredoxin"/>
    <property type="match status" value="1"/>
</dbReference>
<dbReference type="SFLD" id="SFLDG00358">
    <property type="entry name" value="Main_(cytGST)"/>
    <property type="match status" value="1"/>
</dbReference>
<dbReference type="PROSITE" id="PS50405">
    <property type="entry name" value="GST_CTER"/>
    <property type="match status" value="1"/>
</dbReference>
<dbReference type="GO" id="GO:0005737">
    <property type="term" value="C:cytoplasm"/>
    <property type="evidence" value="ECO:0007669"/>
    <property type="project" value="UniProtKB-SubCell"/>
</dbReference>
<name>A0AAJ7C068_CEPCN</name>
<feature type="domain" description="GST N-terminal" evidence="8">
    <location>
        <begin position="1"/>
        <end position="82"/>
    </location>
</feature>
<dbReference type="CDD" id="cd03183">
    <property type="entry name" value="GST_C_Theta"/>
    <property type="match status" value="1"/>
</dbReference>
<dbReference type="GO" id="GO:0004364">
    <property type="term" value="F:glutathione transferase activity"/>
    <property type="evidence" value="ECO:0007669"/>
    <property type="project" value="UniProtKB-EC"/>
</dbReference>
<dbReference type="Proteomes" id="UP000694920">
    <property type="component" value="Unplaced"/>
</dbReference>
<dbReference type="FunFam" id="1.20.1050.10:FF:000008">
    <property type="entry name" value="Glutathione S-transferase theta-1"/>
    <property type="match status" value="1"/>
</dbReference>
<keyword evidence="5" id="KW-0963">Cytoplasm</keyword>
<accession>A0AAJ7C068</accession>
<evidence type="ECO:0000256" key="7">
    <source>
        <dbReference type="ARBA" id="ARBA00047960"/>
    </source>
</evidence>
<dbReference type="SUPFAM" id="SSF52833">
    <property type="entry name" value="Thioredoxin-like"/>
    <property type="match status" value="1"/>
</dbReference>
<dbReference type="InterPro" id="IPR036249">
    <property type="entry name" value="Thioredoxin-like_sf"/>
</dbReference>
<evidence type="ECO:0000259" key="8">
    <source>
        <dbReference type="PROSITE" id="PS50404"/>
    </source>
</evidence>
<evidence type="ECO:0000259" key="9">
    <source>
        <dbReference type="PROSITE" id="PS50405"/>
    </source>
</evidence>
<dbReference type="PANTHER" id="PTHR43917:SF8">
    <property type="entry name" value="GH16740P-RELATED"/>
    <property type="match status" value="1"/>
</dbReference>
<dbReference type="PROSITE" id="PS50404">
    <property type="entry name" value="GST_NTER"/>
    <property type="match status" value="1"/>
</dbReference>
<dbReference type="Pfam" id="PF02798">
    <property type="entry name" value="GST_N"/>
    <property type="match status" value="1"/>
</dbReference>
<dbReference type="InterPro" id="IPR036282">
    <property type="entry name" value="Glutathione-S-Trfase_C_sf"/>
</dbReference>
<evidence type="ECO:0000256" key="2">
    <source>
        <dbReference type="ARBA" id="ARBA00009899"/>
    </source>
</evidence>
<evidence type="ECO:0000313" key="12">
    <source>
        <dbReference type="RefSeq" id="XP_015598275.2"/>
    </source>
</evidence>
<evidence type="ECO:0000256" key="4">
    <source>
        <dbReference type="ARBA" id="ARBA00012452"/>
    </source>
</evidence>
<dbReference type="SFLD" id="SFLDG01153">
    <property type="entry name" value="Main.4:_Theta-like"/>
    <property type="match status" value="1"/>
</dbReference>
<dbReference type="GO" id="GO:0006749">
    <property type="term" value="P:glutathione metabolic process"/>
    <property type="evidence" value="ECO:0007669"/>
    <property type="project" value="TreeGrafter"/>
</dbReference>
<dbReference type="SUPFAM" id="SSF47616">
    <property type="entry name" value="GST C-terminal domain-like"/>
    <property type="match status" value="1"/>
</dbReference>
<dbReference type="AlphaFoldDB" id="A0AAJ7C068"/>
<dbReference type="Gene3D" id="1.20.1050.10">
    <property type="match status" value="1"/>
</dbReference>
<evidence type="ECO:0000256" key="1">
    <source>
        <dbReference type="ARBA" id="ARBA00004496"/>
    </source>
</evidence>
<dbReference type="InterPro" id="IPR010987">
    <property type="entry name" value="Glutathione-S-Trfase_C-like"/>
</dbReference>
<dbReference type="Pfam" id="PF00043">
    <property type="entry name" value="GST_C"/>
    <property type="match status" value="1"/>
</dbReference>
<keyword evidence="10" id="KW-1185">Reference proteome</keyword>
<dbReference type="InterPro" id="IPR040077">
    <property type="entry name" value="GST_C_Theta"/>
</dbReference>
<comment type="catalytic activity">
    <reaction evidence="7">
        <text>RX + glutathione = an S-substituted glutathione + a halide anion + H(+)</text>
        <dbReference type="Rhea" id="RHEA:16437"/>
        <dbReference type="ChEBI" id="CHEBI:15378"/>
        <dbReference type="ChEBI" id="CHEBI:16042"/>
        <dbReference type="ChEBI" id="CHEBI:17792"/>
        <dbReference type="ChEBI" id="CHEBI:57925"/>
        <dbReference type="ChEBI" id="CHEBI:90779"/>
        <dbReference type="EC" id="2.5.1.18"/>
    </reaction>
</comment>
<comment type="similarity">
    <text evidence="2">Belongs to the GST superfamily. Theta family.</text>
</comment>
<keyword evidence="6" id="KW-0808">Transferase</keyword>
<comment type="subunit">
    <text evidence="3">Homodimer.</text>
</comment>
<evidence type="ECO:0000256" key="3">
    <source>
        <dbReference type="ARBA" id="ARBA00011738"/>
    </source>
</evidence>
<evidence type="ECO:0000313" key="10">
    <source>
        <dbReference type="Proteomes" id="UP000694920"/>
    </source>
</evidence>
<dbReference type="InterPro" id="IPR004045">
    <property type="entry name" value="Glutathione_S-Trfase_N"/>
</dbReference>
<feature type="domain" description="GST C-terminal" evidence="9">
    <location>
        <begin position="88"/>
        <end position="220"/>
    </location>
</feature>
<protein>
    <recommendedName>
        <fullName evidence="4">glutathione transferase</fullName>
        <ecNumber evidence="4">2.5.1.18</ecNumber>
    </recommendedName>
</protein>
<comment type="subcellular location">
    <subcellularLocation>
        <location evidence="1">Cytoplasm</location>
    </subcellularLocation>
</comment>
<dbReference type="CDD" id="cd03050">
    <property type="entry name" value="GST_N_Theta"/>
    <property type="match status" value="1"/>
</dbReference>
<dbReference type="InterPro" id="IPR040075">
    <property type="entry name" value="GST_N_Theta"/>
</dbReference>
<dbReference type="SFLD" id="SFLDS00019">
    <property type="entry name" value="Glutathione_Transferase_(cytos"/>
    <property type="match status" value="1"/>
</dbReference>
<dbReference type="PANTHER" id="PTHR43917">
    <property type="match status" value="1"/>
</dbReference>
<dbReference type="FunFam" id="3.40.30.10:FF:000176">
    <property type="entry name" value="Glutathione S-transferase theta-1"/>
    <property type="match status" value="1"/>
</dbReference>